<keyword evidence="10" id="KW-1185">Reference proteome</keyword>
<comment type="subcellular location">
    <subcellularLocation>
        <location evidence="1">Cell membrane</location>
        <topology evidence="1">Multi-pass membrane protein</topology>
    </subcellularLocation>
</comment>
<feature type="transmembrane region" description="Helical" evidence="8">
    <location>
        <begin position="308"/>
        <end position="329"/>
    </location>
</feature>
<dbReference type="STRING" id="863227.GCA_000373005_04511"/>
<organism evidence="9 10">
    <name type="scientific">Trinickia symbiotica</name>
    <dbReference type="NCBI Taxonomy" id="863227"/>
    <lineage>
        <taxon>Bacteria</taxon>
        <taxon>Pseudomonadati</taxon>
        <taxon>Pseudomonadota</taxon>
        <taxon>Betaproteobacteria</taxon>
        <taxon>Burkholderiales</taxon>
        <taxon>Burkholderiaceae</taxon>
        <taxon>Trinickia</taxon>
    </lineage>
</organism>
<feature type="transmembrane region" description="Helical" evidence="8">
    <location>
        <begin position="123"/>
        <end position="141"/>
    </location>
</feature>
<dbReference type="Proteomes" id="UP000235777">
    <property type="component" value="Unassembled WGS sequence"/>
</dbReference>
<dbReference type="AlphaFoldDB" id="A0A2N7X305"/>
<dbReference type="OrthoDB" id="9782305at2"/>
<evidence type="ECO:0000256" key="5">
    <source>
        <dbReference type="ARBA" id="ARBA00022692"/>
    </source>
</evidence>
<sequence length="333" mass="33680">MSGKRAVAIWLALALGASAIFVAALTLGSVEMTPWRALAALVHAGGAGLDSSAEIVRTLRLPRALAGFACGGLLALAGALLQVLLRNPLADPYVLGVSGGAAASAVFALLAGAAWWAVDAASFAGALISIALVLGLARRDLWRGEAQEASPRLLLTGVVLATGWGAVVTLLLTLAPDERLRGILFWLTGDLNGAGAPWPAVAALVVAVGVSVPVAPQLNVLVRGEALAAALGVPAARLRLRIYLVASLAAAVAVTTAGTIGFVGLVVPHALRLAFGNDQRMLVPASALAGGIVVMGADLVARTVIAPAQLPVGVVTAIVGVPTFLWMLMRRRA</sequence>
<accession>A0A2N7X305</accession>
<keyword evidence="3" id="KW-0813">Transport</keyword>
<dbReference type="PANTHER" id="PTHR30472">
    <property type="entry name" value="FERRIC ENTEROBACTIN TRANSPORT SYSTEM PERMEASE PROTEIN"/>
    <property type="match status" value="1"/>
</dbReference>
<dbReference type="GO" id="GO:0005886">
    <property type="term" value="C:plasma membrane"/>
    <property type="evidence" value="ECO:0007669"/>
    <property type="project" value="UniProtKB-SubCell"/>
</dbReference>
<gene>
    <name evidence="9" type="ORF">C0Z20_14930</name>
</gene>
<dbReference type="CDD" id="cd06550">
    <property type="entry name" value="TM_ABC_iron-siderophores_like"/>
    <property type="match status" value="1"/>
</dbReference>
<dbReference type="Pfam" id="PF01032">
    <property type="entry name" value="FecCD"/>
    <property type="match status" value="1"/>
</dbReference>
<feature type="transmembrane region" description="Helical" evidence="8">
    <location>
        <begin position="93"/>
        <end position="117"/>
    </location>
</feature>
<dbReference type="EMBL" id="PNYC01000008">
    <property type="protein sequence ID" value="PMS36133.1"/>
    <property type="molecule type" value="Genomic_DNA"/>
</dbReference>
<feature type="transmembrane region" description="Helical" evidence="8">
    <location>
        <begin position="196"/>
        <end position="221"/>
    </location>
</feature>
<comment type="caution">
    <text evidence="9">The sequence shown here is derived from an EMBL/GenBank/DDBJ whole genome shotgun (WGS) entry which is preliminary data.</text>
</comment>
<evidence type="ECO:0000256" key="8">
    <source>
        <dbReference type="SAM" id="Phobius"/>
    </source>
</evidence>
<keyword evidence="6 8" id="KW-1133">Transmembrane helix</keyword>
<evidence type="ECO:0000256" key="3">
    <source>
        <dbReference type="ARBA" id="ARBA00022448"/>
    </source>
</evidence>
<dbReference type="SUPFAM" id="SSF81345">
    <property type="entry name" value="ABC transporter involved in vitamin B12 uptake, BtuC"/>
    <property type="match status" value="1"/>
</dbReference>
<feature type="transmembrane region" description="Helical" evidence="8">
    <location>
        <begin position="242"/>
        <end position="269"/>
    </location>
</feature>
<dbReference type="PANTHER" id="PTHR30472:SF25">
    <property type="entry name" value="ABC TRANSPORTER PERMEASE PROTEIN MJ0876-RELATED"/>
    <property type="match status" value="1"/>
</dbReference>
<dbReference type="InterPro" id="IPR000522">
    <property type="entry name" value="ABC_transptr_permease_BtuC"/>
</dbReference>
<evidence type="ECO:0000256" key="7">
    <source>
        <dbReference type="ARBA" id="ARBA00023136"/>
    </source>
</evidence>
<dbReference type="RefSeq" id="WP_018443118.1">
    <property type="nucleotide sequence ID" value="NZ_KB890198.1"/>
</dbReference>
<reference evidence="9 10" key="1">
    <citation type="submission" date="2018-01" db="EMBL/GenBank/DDBJ databases">
        <title>Whole genome analyses suggest that Burkholderia sensu lato contains two further novel genera in the rhizoxinica-symbiotica group Mycetohabitans gen. nov., and Trinickia gen. nov.: implications for the evolution of diazotrophy and nodulation in the Burkholderiaceae.</title>
        <authorList>
            <person name="Estrada-de los Santos P."/>
            <person name="Palmer M."/>
            <person name="Chavez-Ramirez B."/>
            <person name="Beukes C."/>
            <person name="Steenkamp E.T."/>
            <person name="Hirsch A.M."/>
            <person name="Manyaka P."/>
            <person name="Maluk M."/>
            <person name="Lafos M."/>
            <person name="Crook M."/>
            <person name="Gross E."/>
            <person name="Simon M.F."/>
            <person name="Bueno dos Reis Junior F."/>
            <person name="Poole P.S."/>
            <person name="Venter S.N."/>
            <person name="James E.K."/>
        </authorList>
    </citation>
    <scope>NUCLEOTIDE SEQUENCE [LARGE SCALE GENOMIC DNA]</scope>
    <source>
        <strain evidence="9 10">JPY 581</strain>
    </source>
</reference>
<protein>
    <submittedName>
        <fullName evidence="9">Iron ABC transporter permease</fullName>
    </submittedName>
</protein>
<evidence type="ECO:0000256" key="4">
    <source>
        <dbReference type="ARBA" id="ARBA00022475"/>
    </source>
</evidence>
<keyword evidence="7 8" id="KW-0472">Membrane</keyword>
<name>A0A2N7X305_9BURK</name>
<evidence type="ECO:0000256" key="2">
    <source>
        <dbReference type="ARBA" id="ARBA00007935"/>
    </source>
</evidence>
<evidence type="ECO:0000313" key="9">
    <source>
        <dbReference type="EMBL" id="PMS36133.1"/>
    </source>
</evidence>
<dbReference type="InterPro" id="IPR037294">
    <property type="entry name" value="ABC_BtuC-like"/>
</dbReference>
<feature type="transmembrane region" description="Helical" evidence="8">
    <location>
        <begin position="153"/>
        <end position="176"/>
    </location>
</feature>
<keyword evidence="4" id="KW-1003">Cell membrane</keyword>
<keyword evidence="5 8" id="KW-0812">Transmembrane</keyword>
<feature type="transmembrane region" description="Helical" evidence="8">
    <location>
        <begin position="63"/>
        <end position="81"/>
    </location>
</feature>
<evidence type="ECO:0000313" key="10">
    <source>
        <dbReference type="Proteomes" id="UP000235777"/>
    </source>
</evidence>
<evidence type="ECO:0000256" key="6">
    <source>
        <dbReference type="ARBA" id="ARBA00022989"/>
    </source>
</evidence>
<evidence type="ECO:0000256" key="1">
    <source>
        <dbReference type="ARBA" id="ARBA00004651"/>
    </source>
</evidence>
<dbReference type="Gene3D" id="1.10.3470.10">
    <property type="entry name" value="ABC transporter involved in vitamin B12 uptake, BtuC"/>
    <property type="match status" value="1"/>
</dbReference>
<proteinExistence type="inferred from homology"/>
<dbReference type="GO" id="GO:0022857">
    <property type="term" value="F:transmembrane transporter activity"/>
    <property type="evidence" value="ECO:0007669"/>
    <property type="project" value="InterPro"/>
</dbReference>
<comment type="similarity">
    <text evidence="2">Belongs to the binding-protein-dependent transport system permease family. FecCD subfamily.</text>
</comment>